<comment type="pathway">
    <text evidence="4">Secondary metabolite metabolism; methylglyoxal degradation; (R)-lactate from methylglyoxal: step 2/2.</text>
</comment>
<evidence type="ECO:0000256" key="14">
    <source>
        <dbReference type="SAM" id="MobiDB-lite"/>
    </source>
</evidence>
<keyword evidence="9 13" id="KW-0256">Endoplasmic reticulum</keyword>
<sequence>MRMLSKACSLVASSLPRCSSSAAPTIRGQPSLLPSVRKEWLGKPLLYGIGTLLVMPLRTLHGVGRMFGAGRFLCNMTSVSSSLQIELVPCLQDNYAYILHDVDTGTVGVVDPSEATPIINALEKRNQNLTYILNTHHHYDHTGGNLELKAKYGAKVIGSAKDRDRIPGIDITLSEGDTWMFAGHQVLVMETPGHTSGHVCYHFPGSGAIFTGDTLFSLSCGKLFEGTPQQMYSSLQKIIALPDETRVYCGHEYTLSNSKFALSIEPGNKDLQEYAANAADLRKRNTPTRWRPPSPARARAHASPPAAPSPSAAPPPSAGQLARPTLSPPFRASLGSNGRPSSNPSRPTTTTTTSPPPGSPLAQHHLAVDLCDPASLARALAGVEAVFHVDPTGDGSSFLQLHRLAVEGTRRLLAACCRSGVRTVVYTGSADVVVAGARDVVDADEDALPYPDKLGNAAIELRAQVEMMVLSADGKNGMRTCVLRPSNMFGPGDSSLVRFVAGYARSSLGKFVVGSGANMCDFTYVENVAHANICAEQALCSNASSVAGKPFFVTNDEPIETWEFMSCLMEAMGCQRPKFNLPAKILSSAALFSNMMYHKLGLQILSSPLLHPDMVYFLSCTRTLSISRARKLLGYHPIVSLEDGIMRTVGSLSELPDKLDLSRKRGSFGSSKAEKLLGSGITADILLWRDEKKTFSYVTVLFLLFYWFLLSDRTFVSSAAKILLVISLALFIHGVLPPQVFGFTVEKVTSDYFEVSQETLKNTLVWMASIWNGGIYKLRVLAEGDDWTTFLKAFAFLYCVKVMLNLQFRMLMGLVLAFMFVVFIVYEQCEEEIDSLVAFASVKVKSLVGKVIGNLPDALKAYIS</sequence>
<keyword evidence="7" id="KW-0479">Metal-binding</keyword>
<dbReference type="GO" id="GO:0019243">
    <property type="term" value="P:methylglyoxal catabolic process to D-lactate via S-lactoyl-glutathione"/>
    <property type="evidence" value="ECO:0007669"/>
    <property type="project" value="InterPro"/>
</dbReference>
<feature type="transmembrane region" description="Helical" evidence="13">
    <location>
        <begin position="806"/>
        <end position="826"/>
    </location>
</feature>
<dbReference type="GO" id="GO:0006694">
    <property type="term" value="P:steroid biosynthetic process"/>
    <property type="evidence" value="ECO:0007669"/>
    <property type="project" value="InterPro"/>
</dbReference>
<evidence type="ECO:0000256" key="4">
    <source>
        <dbReference type="ARBA" id="ARBA00004963"/>
    </source>
</evidence>
<dbReference type="InterPro" id="IPR002225">
    <property type="entry name" value="3Beta_OHSteriod_DH/Estase"/>
</dbReference>
<evidence type="ECO:0000256" key="6">
    <source>
        <dbReference type="ARBA" id="ARBA00022692"/>
    </source>
</evidence>
<dbReference type="InterPro" id="IPR035680">
    <property type="entry name" value="Clx_II_MBL"/>
</dbReference>
<dbReference type="InterPro" id="IPR003388">
    <property type="entry name" value="Reticulon"/>
</dbReference>
<dbReference type="Proteomes" id="UP000007752">
    <property type="component" value="Chromosome 9"/>
</dbReference>
<dbReference type="InterPro" id="IPR017782">
    <property type="entry name" value="Hydroxyacylglutathione_Hdrlase"/>
</dbReference>
<evidence type="ECO:0000256" key="13">
    <source>
        <dbReference type="RuleBase" id="RU363132"/>
    </source>
</evidence>
<dbReference type="InterPro" id="IPR036291">
    <property type="entry name" value="NAD(P)-bd_dom_sf"/>
</dbReference>
<dbReference type="Pfam" id="PF00753">
    <property type="entry name" value="Lactamase_B"/>
    <property type="match status" value="1"/>
</dbReference>
<feature type="transmembrane region" description="Helical" evidence="13">
    <location>
        <begin position="722"/>
        <end position="741"/>
    </location>
</feature>
<dbReference type="AlphaFoldDB" id="B9G4K4"/>
<feature type="compositionally biased region" description="Pro residues" evidence="14">
    <location>
        <begin position="305"/>
        <end position="317"/>
    </location>
</feature>
<dbReference type="PANTHER" id="PTHR43705:SF1">
    <property type="entry name" value="HYDROXYACYLGLUTATHIONE HYDROLASE GLOB"/>
    <property type="match status" value="1"/>
</dbReference>
<accession>B9G4K4</accession>
<dbReference type="HAMAP" id="MF_01374">
    <property type="entry name" value="Glyoxalase_2"/>
    <property type="match status" value="1"/>
</dbReference>
<evidence type="ECO:0000256" key="2">
    <source>
        <dbReference type="ARBA" id="ARBA00001947"/>
    </source>
</evidence>
<name>B9G4K4_ORYSJ</name>
<keyword evidence="6 13" id="KW-0812">Transmembrane</keyword>
<dbReference type="InterPro" id="IPR032282">
    <property type="entry name" value="HAGH_C"/>
</dbReference>
<evidence type="ECO:0000259" key="15">
    <source>
        <dbReference type="PROSITE" id="PS50845"/>
    </source>
</evidence>
<keyword evidence="10" id="KW-0862">Zinc</keyword>
<dbReference type="InterPro" id="IPR036866">
    <property type="entry name" value="RibonucZ/Hydroxyglut_hydro"/>
</dbReference>
<comment type="cofactor">
    <cofactor evidence="2">
        <name>Zn(2+)</name>
        <dbReference type="ChEBI" id="CHEBI:29105"/>
    </cofactor>
</comment>
<comment type="catalytic activity">
    <reaction evidence="1">
        <text>an S-(2-hydroxyacyl)glutathione + H2O = a 2-hydroxy carboxylate + glutathione + H(+)</text>
        <dbReference type="Rhea" id="RHEA:21864"/>
        <dbReference type="ChEBI" id="CHEBI:15377"/>
        <dbReference type="ChEBI" id="CHEBI:15378"/>
        <dbReference type="ChEBI" id="CHEBI:57925"/>
        <dbReference type="ChEBI" id="CHEBI:58896"/>
        <dbReference type="ChEBI" id="CHEBI:71261"/>
        <dbReference type="EC" id="3.1.2.6"/>
    </reaction>
</comment>
<feature type="domain" description="Reticulon" evidence="15">
    <location>
        <begin position="682"/>
        <end position="864"/>
    </location>
</feature>
<feature type="transmembrane region" description="Helical" evidence="13">
    <location>
        <begin position="694"/>
        <end position="710"/>
    </location>
</feature>
<evidence type="ECO:0000256" key="10">
    <source>
        <dbReference type="ARBA" id="ARBA00022833"/>
    </source>
</evidence>
<dbReference type="GO" id="GO:0004416">
    <property type="term" value="F:hydroxyacylglutathione hydrolase activity"/>
    <property type="evidence" value="ECO:0007669"/>
    <property type="project" value="UniProtKB-EC"/>
</dbReference>
<dbReference type="Gene3D" id="3.60.15.10">
    <property type="entry name" value="Ribonuclease Z/Hydroxyacylglutathione hydrolase-like"/>
    <property type="match status" value="1"/>
</dbReference>
<keyword evidence="8" id="KW-0378">Hydrolase</keyword>
<dbReference type="Pfam" id="PF01073">
    <property type="entry name" value="3Beta_HSD"/>
    <property type="match status" value="1"/>
</dbReference>
<dbReference type="Pfam" id="PF16123">
    <property type="entry name" value="HAGH_C"/>
    <property type="match status" value="1"/>
</dbReference>
<dbReference type="PROSITE" id="PS50845">
    <property type="entry name" value="RETICULON"/>
    <property type="match status" value="1"/>
</dbReference>
<dbReference type="NCBIfam" id="TIGR03413">
    <property type="entry name" value="GSH_gloB"/>
    <property type="match status" value="1"/>
</dbReference>
<evidence type="ECO:0000256" key="1">
    <source>
        <dbReference type="ARBA" id="ARBA00001623"/>
    </source>
</evidence>
<dbReference type="CDD" id="cd07723">
    <property type="entry name" value="hydroxyacylglutathione_hydrolase_MBL-fold"/>
    <property type="match status" value="1"/>
</dbReference>
<organism evidence="16">
    <name type="scientific">Oryza sativa subsp. japonica</name>
    <name type="common">Rice</name>
    <dbReference type="NCBI Taxonomy" id="39947"/>
    <lineage>
        <taxon>Eukaryota</taxon>
        <taxon>Viridiplantae</taxon>
        <taxon>Streptophyta</taxon>
        <taxon>Embryophyta</taxon>
        <taxon>Tracheophyta</taxon>
        <taxon>Spermatophyta</taxon>
        <taxon>Magnoliopsida</taxon>
        <taxon>Liliopsida</taxon>
        <taxon>Poales</taxon>
        <taxon>Poaceae</taxon>
        <taxon>BOP clade</taxon>
        <taxon>Oryzoideae</taxon>
        <taxon>Oryzeae</taxon>
        <taxon>Oryzinae</taxon>
        <taxon>Oryza</taxon>
        <taxon>Oryza sativa</taxon>
    </lineage>
</organism>
<dbReference type="InterPro" id="IPR001279">
    <property type="entry name" value="Metallo-B-lactamas"/>
</dbReference>
<dbReference type="SUPFAM" id="SSF56281">
    <property type="entry name" value="Metallo-hydrolase/oxidoreductase"/>
    <property type="match status" value="1"/>
</dbReference>
<feature type="region of interest" description="Disordered" evidence="14">
    <location>
        <begin position="279"/>
        <end position="363"/>
    </location>
</feature>
<keyword evidence="12 13" id="KW-0472">Membrane</keyword>
<proteinExistence type="inferred from homology"/>
<dbReference type="EMBL" id="CM000146">
    <property type="protein sequence ID" value="EEE70052.1"/>
    <property type="molecule type" value="Genomic_DNA"/>
</dbReference>
<evidence type="ECO:0000256" key="7">
    <source>
        <dbReference type="ARBA" id="ARBA00022723"/>
    </source>
</evidence>
<dbReference type="InterPro" id="IPR050110">
    <property type="entry name" value="Glyoxalase_II_hydrolase"/>
</dbReference>
<evidence type="ECO:0000256" key="5">
    <source>
        <dbReference type="ARBA" id="ARBA00006759"/>
    </source>
</evidence>
<evidence type="ECO:0000256" key="3">
    <source>
        <dbReference type="ARBA" id="ARBA00004477"/>
    </source>
</evidence>
<gene>
    <name evidence="16" type="ORF">OsJ_30016</name>
</gene>
<dbReference type="SUPFAM" id="SSF51735">
    <property type="entry name" value="NAD(P)-binding Rossmann-fold domains"/>
    <property type="match status" value="1"/>
</dbReference>
<feature type="compositionally biased region" description="Low complexity" evidence="14">
    <location>
        <begin position="336"/>
        <end position="353"/>
    </location>
</feature>
<evidence type="ECO:0000256" key="12">
    <source>
        <dbReference type="ARBA" id="ARBA00023136"/>
    </source>
</evidence>
<comment type="similarity">
    <text evidence="5">Belongs to the metallo-beta-lactamase superfamily. Glyoxalase II family.</text>
</comment>
<dbReference type="GO" id="GO:0016616">
    <property type="term" value="F:oxidoreductase activity, acting on the CH-OH group of donors, NAD or NADP as acceptor"/>
    <property type="evidence" value="ECO:0007669"/>
    <property type="project" value="InterPro"/>
</dbReference>
<protein>
    <recommendedName>
        <fullName evidence="13">Reticulon-like protein</fullName>
    </recommendedName>
</protein>
<dbReference type="GO" id="GO:0046872">
    <property type="term" value="F:metal ion binding"/>
    <property type="evidence" value="ECO:0007669"/>
    <property type="project" value="UniProtKB-KW"/>
</dbReference>
<dbReference type="PANTHER" id="PTHR43705">
    <property type="entry name" value="HYDROXYACYLGLUTATHIONE HYDROLASE"/>
    <property type="match status" value="1"/>
</dbReference>
<comment type="subcellular location">
    <subcellularLocation>
        <location evidence="3 13">Endoplasmic reticulum membrane</location>
        <topology evidence="3 13">Multi-pass membrane protein</topology>
    </subcellularLocation>
</comment>
<keyword evidence="11 13" id="KW-1133">Transmembrane helix</keyword>
<dbReference type="GO" id="GO:0005789">
    <property type="term" value="C:endoplasmic reticulum membrane"/>
    <property type="evidence" value="ECO:0007669"/>
    <property type="project" value="UniProtKB-SubCell"/>
</dbReference>
<dbReference type="Pfam" id="PF02453">
    <property type="entry name" value="Reticulon"/>
    <property type="match status" value="1"/>
</dbReference>
<dbReference type="SMART" id="SM00849">
    <property type="entry name" value="Lactamase_B"/>
    <property type="match status" value="1"/>
</dbReference>
<reference evidence="16" key="1">
    <citation type="journal article" date="2005" name="PLoS Biol.">
        <title>The genomes of Oryza sativa: a history of duplications.</title>
        <authorList>
            <person name="Yu J."/>
            <person name="Wang J."/>
            <person name="Lin W."/>
            <person name="Li S."/>
            <person name="Li H."/>
            <person name="Zhou J."/>
            <person name="Ni P."/>
            <person name="Dong W."/>
            <person name="Hu S."/>
            <person name="Zeng C."/>
            <person name="Zhang J."/>
            <person name="Zhang Y."/>
            <person name="Li R."/>
            <person name="Xu Z."/>
            <person name="Li S."/>
            <person name="Li X."/>
            <person name="Zheng H."/>
            <person name="Cong L."/>
            <person name="Lin L."/>
            <person name="Yin J."/>
            <person name="Geng J."/>
            <person name="Li G."/>
            <person name="Shi J."/>
            <person name="Liu J."/>
            <person name="Lv H."/>
            <person name="Li J."/>
            <person name="Wang J."/>
            <person name="Deng Y."/>
            <person name="Ran L."/>
            <person name="Shi X."/>
            <person name="Wang X."/>
            <person name="Wu Q."/>
            <person name="Li C."/>
            <person name="Ren X."/>
            <person name="Wang J."/>
            <person name="Wang X."/>
            <person name="Li D."/>
            <person name="Liu D."/>
            <person name="Zhang X."/>
            <person name="Ji Z."/>
            <person name="Zhao W."/>
            <person name="Sun Y."/>
            <person name="Zhang Z."/>
            <person name="Bao J."/>
            <person name="Han Y."/>
            <person name="Dong L."/>
            <person name="Ji J."/>
            <person name="Chen P."/>
            <person name="Wu S."/>
            <person name="Liu J."/>
            <person name="Xiao Y."/>
            <person name="Bu D."/>
            <person name="Tan J."/>
            <person name="Yang L."/>
            <person name="Ye C."/>
            <person name="Zhang J."/>
            <person name="Xu J."/>
            <person name="Zhou Y."/>
            <person name="Yu Y."/>
            <person name="Zhang B."/>
            <person name="Zhuang S."/>
            <person name="Wei H."/>
            <person name="Liu B."/>
            <person name="Lei M."/>
            <person name="Yu H."/>
            <person name="Li Y."/>
            <person name="Xu H."/>
            <person name="Wei S."/>
            <person name="He X."/>
            <person name="Fang L."/>
            <person name="Zhang Z."/>
            <person name="Zhang Y."/>
            <person name="Huang X."/>
            <person name="Su Z."/>
            <person name="Tong W."/>
            <person name="Li J."/>
            <person name="Tong Z."/>
            <person name="Li S."/>
            <person name="Ye J."/>
            <person name="Wang L."/>
            <person name="Fang L."/>
            <person name="Lei T."/>
            <person name="Chen C."/>
            <person name="Chen H."/>
            <person name="Xu Z."/>
            <person name="Li H."/>
            <person name="Huang H."/>
            <person name="Zhang F."/>
            <person name="Xu H."/>
            <person name="Li N."/>
            <person name="Zhao C."/>
            <person name="Li S."/>
            <person name="Dong L."/>
            <person name="Huang Y."/>
            <person name="Li L."/>
            <person name="Xi Y."/>
            <person name="Qi Q."/>
            <person name="Li W."/>
            <person name="Zhang B."/>
            <person name="Hu W."/>
            <person name="Zhang Y."/>
            <person name="Tian X."/>
            <person name="Jiao Y."/>
            <person name="Liang X."/>
            <person name="Jin J."/>
            <person name="Gao L."/>
            <person name="Zheng W."/>
            <person name="Hao B."/>
            <person name="Liu S."/>
            <person name="Wang W."/>
            <person name="Yuan L."/>
            <person name="Cao M."/>
            <person name="McDermott J."/>
            <person name="Samudrala R."/>
            <person name="Wang J."/>
            <person name="Wong G.K."/>
            <person name="Yang H."/>
        </authorList>
    </citation>
    <scope>NUCLEOTIDE SEQUENCE [LARGE SCALE GENOMIC DNA]</scope>
</reference>
<dbReference type="Gene3D" id="3.40.50.720">
    <property type="entry name" value="NAD(P)-binding Rossmann-like Domain"/>
    <property type="match status" value="1"/>
</dbReference>
<evidence type="ECO:0000313" key="16">
    <source>
        <dbReference type="EMBL" id="EEE70052.1"/>
    </source>
</evidence>
<reference evidence="16" key="2">
    <citation type="submission" date="2008-12" db="EMBL/GenBank/DDBJ databases">
        <title>Improved gene annotation of the rice (Oryza sativa) genomes.</title>
        <authorList>
            <person name="Wang J."/>
            <person name="Li R."/>
            <person name="Fan W."/>
            <person name="Huang Q."/>
            <person name="Zhang J."/>
            <person name="Zhou Y."/>
            <person name="Hu Y."/>
            <person name="Zi S."/>
            <person name="Li J."/>
            <person name="Ni P."/>
            <person name="Zheng H."/>
            <person name="Zhang Y."/>
            <person name="Zhao M."/>
            <person name="Hao Q."/>
            <person name="McDermott J."/>
            <person name="Samudrala R."/>
            <person name="Kristiansen K."/>
            <person name="Wong G.K.-S."/>
        </authorList>
    </citation>
    <scope>NUCLEOTIDE SEQUENCE</scope>
</reference>
<evidence type="ECO:0000256" key="11">
    <source>
        <dbReference type="ARBA" id="ARBA00022989"/>
    </source>
</evidence>
<evidence type="ECO:0000256" key="8">
    <source>
        <dbReference type="ARBA" id="ARBA00022801"/>
    </source>
</evidence>
<evidence type="ECO:0000256" key="9">
    <source>
        <dbReference type="ARBA" id="ARBA00022824"/>
    </source>
</evidence>